<feature type="transmembrane region" description="Helical" evidence="1">
    <location>
        <begin position="21"/>
        <end position="45"/>
    </location>
</feature>
<name>A0ABS1VF33_9ACTN</name>
<evidence type="ECO:0000313" key="3">
    <source>
        <dbReference type="Proteomes" id="UP000598996"/>
    </source>
</evidence>
<keyword evidence="1" id="KW-1133">Transmembrane helix</keyword>
<feature type="transmembrane region" description="Helical" evidence="1">
    <location>
        <begin position="118"/>
        <end position="136"/>
    </location>
</feature>
<feature type="transmembrane region" description="Helical" evidence="1">
    <location>
        <begin position="93"/>
        <end position="112"/>
    </location>
</feature>
<comment type="caution">
    <text evidence="2">The sequence shown here is derived from an EMBL/GenBank/DDBJ whole genome shotgun (WGS) entry which is preliminary data.</text>
</comment>
<keyword evidence="3" id="KW-1185">Reference proteome</keyword>
<dbReference type="Proteomes" id="UP000598996">
    <property type="component" value="Unassembled WGS sequence"/>
</dbReference>
<feature type="transmembrane region" description="Helical" evidence="1">
    <location>
        <begin position="51"/>
        <end position="72"/>
    </location>
</feature>
<sequence>MTDPARRPLNPGGGPILRRTYGRLLAISVVTVLLVWAIAISVLAISDGHAVLIALAYAVLAVASLCLLAATARARAAIHDDVADLPGLRLSATLTRIASYAGWAGALPVVVTGIVQDAVLAGIVLAATALILGTAADGTHRITTRILTT</sequence>
<accession>A0ABS1VF33</accession>
<protein>
    <submittedName>
        <fullName evidence="2">Uncharacterized protein</fullName>
    </submittedName>
</protein>
<keyword evidence="1" id="KW-0812">Transmembrane</keyword>
<dbReference type="RefSeq" id="WP_202989673.1">
    <property type="nucleotide sequence ID" value="NZ_JAENHO010000001.1"/>
</dbReference>
<organism evidence="2 3">
    <name type="scientific">Paractinoplanes lichenicola</name>
    <dbReference type="NCBI Taxonomy" id="2802976"/>
    <lineage>
        <taxon>Bacteria</taxon>
        <taxon>Bacillati</taxon>
        <taxon>Actinomycetota</taxon>
        <taxon>Actinomycetes</taxon>
        <taxon>Micromonosporales</taxon>
        <taxon>Micromonosporaceae</taxon>
        <taxon>Paractinoplanes</taxon>
    </lineage>
</organism>
<dbReference type="EMBL" id="JAENHO010000001">
    <property type="protein sequence ID" value="MBL7253313.1"/>
    <property type="molecule type" value="Genomic_DNA"/>
</dbReference>
<evidence type="ECO:0000313" key="2">
    <source>
        <dbReference type="EMBL" id="MBL7253313.1"/>
    </source>
</evidence>
<reference evidence="2 3" key="1">
    <citation type="submission" date="2021-01" db="EMBL/GenBank/DDBJ databases">
        <title>Actinoplanes sp. nov. LDG1-01 isolated from lichen.</title>
        <authorList>
            <person name="Saeng-In P."/>
            <person name="Phongsopitanun W."/>
            <person name="Kanchanasin P."/>
            <person name="Yuki M."/>
            <person name="Kudo T."/>
            <person name="Ohkuma M."/>
            <person name="Tanasupawat S."/>
        </authorList>
    </citation>
    <scope>NUCLEOTIDE SEQUENCE [LARGE SCALE GENOMIC DNA]</scope>
    <source>
        <strain evidence="2 3">LDG1-01</strain>
    </source>
</reference>
<gene>
    <name evidence="2" type="ORF">JKJ07_03215</name>
</gene>
<keyword evidence="1" id="KW-0472">Membrane</keyword>
<evidence type="ECO:0000256" key="1">
    <source>
        <dbReference type="SAM" id="Phobius"/>
    </source>
</evidence>
<proteinExistence type="predicted"/>